<organism evidence="3 4">
    <name type="scientific">Parafrankia irregularis</name>
    <dbReference type="NCBI Taxonomy" id="795642"/>
    <lineage>
        <taxon>Bacteria</taxon>
        <taxon>Bacillati</taxon>
        <taxon>Actinomycetota</taxon>
        <taxon>Actinomycetes</taxon>
        <taxon>Frankiales</taxon>
        <taxon>Frankiaceae</taxon>
        <taxon>Parafrankia</taxon>
    </lineage>
</organism>
<evidence type="ECO:0000313" key="3">
    <source>
        <dbReference type="EMBL" id="CUU55914.1"/>
    </source>
</evidence>
<dbReference type="InterPro" id="IPR012349">
    <property type="entry name" value="Split_barrel_FMN-bd"/>
</dbReference>
<dbReference type="Proteomes" id="UP000198802">
    <property type="component" value="Unassembled WGS sequence"/>
</dbReference>
<protein>
    <submittedName>
        <fullName evidence="3">Deazaflavin-dependent oxidoreductase, nitroreductase family</fullName>
    </submittedName>
</protein>
<gene>
    <name evidence="3" type="ORF">Ga0074812_106169</name>
</gene>
<dbReference type="GO" id="GO:0070967">
    <property type="term" value="F:coenzyme F420 binding"/>
    <property type="evidence" value="ECO:0007669"/>
    <property type="project" value="TreeGrafter"/>
</dbReference>
<accession>A0A0S4QN59</accession>
<reference evidence="4" key="1">
    <citation type="submission" date="2015-11" db="EMBL/GenBank/DDBJ databases">
        <authorList>
            <person name="Varghese N."/>
        </authorList>
    </citation>
    <scope>NUCLEOTIDE SEQUENCE [LARGE SCALE GENOMIC DNA]</scope>
    <source>
        <strain evidence="4">DSM 45899</strain>
    </source>
</reference>
<dbReference type="PANTHER" id="PTHR39428:SF3">
    <property type="entry name" value="DEAZAFLAVIN-DEPENDENT NITROREDUCTASE"/>
    <property type="match status" value="1"/>
</dbReference>
<dbReference type="NCBIfam" id="TIGR00026">
    <property type="entry name" value="hi_GC_TIGR00026"/>
    <property type="match status" value="1"/>
</dbReference>
<keyword evidence="4" id="KW-1185">Reference proteome</keyword>
<evidence type="ECO:0000256" key="1">
    <source>
        <dbReference type="ARBA" id="ARBA00008710"/>
    </source>
</evidence>
<comment type="catalytic activity">
    <reaction evidence="2">
        <text>oxidized coenzyme F420-(gamma-L-Glu)(n) + a quinol + H(+) = reduced coenzyme F420-(gamma-L-Glu)(n) + a quinone</text>
        <dbReference type="Rhea" id="RHEA:39663"/>
        <dbReference type="Rhea" id="RHEA-COMP:12939"/>
        <dbReference type="Rhea" id="RHEA-COMP:14378"/>
        <dbReference type="ChEBI" id="CHEBI:15378"/>
        <dbReference type="ChEBI" id="CHEBI:24646"/>
        <dbReference type="ChEBI" id="CHEBI:132124"/>
        <dbReference type="ChEBI" id="CHEBI:133980"/>
        <dbReference type="ChEBI" id="CHEBI:139511"/>
    </reaction>
</comment>
<sequence>MPLTGEYEPSPAEWVRKQVEEYESSGGTRGTELRGVPVIILTTLGVKSGKIRKSPLMRVEHEGHYAAVASLGGAPNHPVWFHNIVAHPQVELQDGPIRQDMVAREVTGAEKALWWERAVAAWPDYADYQKKTEREIPVFVLDPVQTG</sequence>
<comment type="similarity">
    <text evidence="1">Belongs to the F420H(2)-dependent quinone reductase family.</text>
</comment>
<dbReference type="Gene3D" id="2.30.110.10">
    <property type="entry name" value="Electron Transport, Fmn-binding Protein, Chain A"/>
    <property type="match status" value="1"/>
</dbReference>
<proteinExistence type="inferred from homology"/>
<dbReference type="GO" id="GO:0016491">
    <property type="term" value="F:oxidoreductase activity"/>
    <property type="evidence" value="ECO:0007669"/>
    <property type="project" value="InterPro"/>
</dbReference>
<dbReference type="InterPro" id="IPR004378">
    <property type="entry name" value="F420H2_quin_Rdtase"/>
</dbReference>
<name>A0A0S4QN59_9ACTN</name>
<dbReference type="PANTHER" id="PTHR39428">
    <property type="entry name" value="F420H(2)-DEPENDENT QUINONE REDUCTASE RV1261C"/>
    <property type="match status" value="1"/>
</dbReference>
<evidence type="ECO:0000313" key="4">
    <source>
        <dbReference type="Proteomes" id="UP000198802"/>
    </source>
</evidence>
<dbReference type="RefSeq" id="WP_091275158.1">
    <property type="nucleotide sequence ID" value="NZ_FAOZ01000006.1"/>
</dbReference>
<dbReference type="GO" id="GO:0005886">
    <property type="term" value="C:plasma membrane"/>
    <property type="evidence" value="ECO:0007669"/>
    <property type="project" value="TreeGrafter"/>
</dbReference>
<evidence type="ECO:0000256" key="2">
    <source>
        <dbReference type="ARBA" id="ARBA00049106"/>
    </source>
</evidence>
<dbReference type="EMBL" id="FAOZ01000006">
    <property type="protein sequence ID" value="CUU55914.1"/>
    <property type="molecule type" value="Genomic_DNA"/>
</dbReference>
<dbReference type="AlphaFoldDB" id="A0A0S4QN59"/>
<dbReference type="Pfam" id="PF04075">
    <property type="entry name" value="F420H2_quin_red"/>
    <property type="match status" value="1"/>
</dbReference>